<dbReference type="EMBL" id="DF846060">
    <property type="protein sequence ID" value="GAT49964.1"/>
    <property type="molecule type" value="Genomic_DNA"/>
</dbReference>
<keyword evidence="2" id="KW-1185">Reference proteome</keyword>
<sequence length="95" mass="10240">MIVPRVVPAGGAIIVWYLREPCVLKELLPTPTSSARLSLALRRLIGSPIYARRHQVVDSWLSDSRGLAEVFPAFRVGAKVSLRAPESGCGSIIGS</sequence>
<evidence type="ECO:0000313" key="1">
    <source>
        <dbReference type="EMBL" id="GAT49964.1"/>
    </source>
</evidence>
<proteinExistence type="predicted"/>
<protein>
    <submittedName>
        <fullName evidence="1">Uncharacterized protein</fullName>
    </submittedName>
</protein>
<evidence type="ECO:0000313" key="2">
    <source>
        <dbReference type="Proteomes" id="UP000815677"/>
    </source>
</evidence>
<gene>
    <name evidence="1" type="ORF">MCHLO_07247</name>
</gene>
<name>A0ABQ0LFS5_MYCCL</name>
<reference evidence="1" key="1">
    <citation type="submission" date="2014-09" db="EMBL/GenBank/DDBJ databases">
        <title>Genome sequence of the luminous mushroom Mycena chlorophos for searching fungal bioluminescence genes.</title>
        <authorList>
            <person name="Tanaka Y."/>
            <person name="Kasuga D."/>
            <person name="Oba Y."/>
            <person name="Hase S."/>
            <person name="Sato K."/>
            <person name="Oba Y."/>
            <person name="Sakakibara Y."/>
        </authorList>
    </citation>
    <scope>NUCLEOTIDE SEQUENCE</scope>
</reference>
<accession>A0ABQ0LFS5</accession>
<dbReference type="Proteomes" id="UP000815677">
    <property type="component" value="Unassembled WGS sequence"/>
</dbReference>
<organism evidence="1 2">
    <name type="scientific">Mycena chlorophos</name>
    <name type="common">Agaric fungus</name>
    <name type="synonym">Agaricus chlorophos</name>
    <dbReference type="NCBI Taxonomy" id="658473"/>
    <lineage>
        <taxon>Eukaryota</taxon>
        <taxon>Fungi</taxon>
        <taxon>Dikarya</taxon>
        <taxon>Basidiomycota</taxon>
        <taxon>Agaricomycotina</taxon>
        <taxon>Agaricomycetes</taxon>
        <taxon>Agaricomycetidae</taxon>
        <taxon>Agaricales</taxon>
        <taxon>Marasmiineae</taxon>
        <taxon>Mycenaceae</taxon>
        <taxon>Mycena</taxon>
    </lineage>
</organism>